<evidence type="ECO:0000313" key="6">
    <source>
        <dbReference type="EMBL" id="GBP43742.1"/>
    </source>
</evidence>
<keyword evidence="2" id="KW-0646">Protease inhibitor</keyword>
<dbReference type="AlphaFoldDB" id="A0A4C1VZK6"/>
<organism evidence="6 7">
    <name type="scientific">Eumeta variegata</name>
    <name type="common">Bagworm moth</name>
    <name type="synonym">Eumeta japonica</name>
    <dbReference type="NCBI Taxonomy" id="151549"/>
    <lineage>
        <taxon>Eukaryota</taxon>
        <taxon>Metazoa</taxon>
        <taxon>Ecdysozoa</taxon>
        <taxon>Arthropoda</taxon>
        <taxon>Hexapoda</taxon>
        <taxon>Insecta</taxon>
        <taxon>Pterygota</taxon>
        <taxon>Neoptera</taxon>
        <taxon>Endopterygota</taxon>
        <taxon>Lepidoptera</taxon>
        <taxon>Glossata</taxon>
        <taxon>Ditrysia</taxon>
        <taxon>Tineoidea</taxon>
        <taxon>Psychidae</taxon>
        <taxon>Oiketicinae</taxon>
        <taxon>Eumeta</taxon>
    </lineage>
</organism>
<name>A0A4C1VZK6_EUMVA</name>
<evidence type="ECO:0000313" key="7">
    <source>
        <dbReference type="Proteomes" id="UP000299102"/>
    </source>
</evidence>
<dbReference type="PANTHER" id="PTHR11461:SF211">
    <property type="entry name" value="GH10112P-RELATED"/>
    <property type="match status" value="1"/>
</dbReference>
<proteinExistence type="inferred from homology"/>
<dbReference type="Pfam" id="PF00079">
    <property type="entry name" value="Serpin"/>
    <property type="match status" value="2"/>
</dbReference>
<evidence type="ECO:0000259" key="5">
    <source>
        <dbReference type="SMART" id="SM00093"/>
    </source>
</evidence>
<dbReference type="SMART" id="SM00093">
    <property type="entry name" value="SERPIN"/>
    <property type="match status" value="1"/>
</dbReference>
<dbReference type="Proteomes" id="UP000299102">
    <property type="component" value="Unassembled WGS sequence"/>
</dbReference>
<feature type="domain" description="Serpin" evidence="5">
    <location>
        <begin position="55"/>
        <end position="421"/>
    </location>
</feature>
<protein>
    <submittedName>
        <fullName evidence="6">Alaserpin</fullName>
    </submittedName>
</protein>
<dbReference type="PANTHER" id="PTHR11461">
    <property type="entry name" value="SERINE PROTEASE INHIBITOR, SERPIN"/>
    <property type="match status" value="1"/>
</dbReference>
<dbReference type="InterPro" id="IPR023796">
    <property type="entry name" value="Serpin_dom"/>
</dbReference>
<dbReference type="InterPro" id="IPR036186">
    <property type="entry name" value="Serpin_sf"/>
</dbReference>
<dbReference type="OrthoDB" id="671595at2759"/>
<evidence type="ECO:0000256" key="2">
    <source>
        <dbReference type="ARBA" id="ARBA00022690"/>
    </source>
</evidence>
<evidence type="ECO:0000256" key="3">
    <source>
        <dbReference type="ARBA" id="ARBA00022900"/>
    </source>
</evidence>
<keyword evidence="3" id="KW-0722">Serine protease inhibitor</keyword>
<dbReference type="SUPFAM" id="SSF56574">
    <property type="entry name" value="Serpins"/>
    <property type="match status" value="1"/>
</dbReference>
<comment type="caution">
    <text evidence="6">The sequence shown here is derived from an EMBL/GenBank/DDBJ whole genome shotgun (WGS) entry which is preliminary data.</text>
</comment>
<dbReference type="InterPro" id="IPR042178">
    <property type="entry name" value="Serpin_sf_1"/>
</dbReference>
<dbReference type="Gene3D" id="3.30.497.10">
    <property type="entry name" value="Antithrombin, subunit I, domain 2"/>
    <property type="match status" value="1"/>
</dbReference>
<reference evidence="6 7" key="1">
    <citation type="journal article" date="2019" name="Commun. Biol.">
        <title>The bagworm genome reveals a unique fibroin gene that provides high tensile strength.</title>
        <authorList>
            <person name="Kono N."/>
            <person name="Nakamura H."/>
            <person name="Ohtoshi R."/>
            <person name="Tomita M."/>
            <person name="Numata K."/>
            <person name="Arakawa K."/>
        </authorList>
    </citation>
    <scope>NUCLEOTIDE SEQUENCE [LARGE SCALE GENOMIC DNA]</scope>
</reference>
<dbReference type="STRING" id="151549.A0A4C1VZK6"/>
<keyword evidence="7" id="KW-1185">Reference proteome</keyword>
<dbReference type="GO" id="GO:0005615">
    <property type="term" value="C:extracellular space"/>
    <property type="evidence" value="ECO:0007669"/>
    <property type="project" value="InterPro"/>
</dbReference>
<dbReference type="InterPro" id="IPR042185">
    <property type="entry name" value="Serpin_sf_2"/>
</dbReference>
<evidence type="ECO:0000256" key="4">
    <source>
        <dbReference type="RuleBase" id="RU000411"/>
    </source>
</evidence>
<sequence>MTNAETWKEACCRYLKFLDECSVSLRSQRPTSLKSIKSSFEKDLYSSAEKCFRTFRISQQPIVNSNPDNSVVLSAFSVLPPLAQLSLASVGESHDELLIAMGLQNDNVLKSIKGVELKLSSKMYVAEDYQIQEQFQVDTRRLFDSEIENINFVKSTEAASEINQWVEDKTNHRIKDLVQPDSLDGDTRAVLVNTIYFKGSWKTKFNKDATTDRNFYVSAANTVRIPTMYIDGEYKYGRNDELNAQGKMMKGKFLRYVGTPTSKSTPRSWLLNVSQVLQKRLPTKQRHLPRIFTSARELITIFKELKENPALLTEASKRMHSTKLEVYLPKFKIETATDLKEAHLKIGVTKIFDSRTARLENLVGTEEPLYVSEAIQRAFIEVNEEGAEAAAANVFGIKYECAYVPFKFKADRPFYYEIKAKEEFLFNCVLYR</sequence>
<gene>
    <name evidence="6" type="ORF">EVAR_29724_1</name>
</gene>
<dbReference type="Gene3D" id="2.30.39.10">
    <property type="entry name" value="Alpha-1-antitrypsin, domain 1"/>
    <property type="match status" value="1"/>
</dbReference>
<dbReference type="EMBL" id="BGZK01000441">
    <property type="protein sequence ID" value="GBP43742.1"/>
    <property type="molecule type" value="Genomic_DNA"/>
</dbReference>
<dbReference type="InterPro" id="IPR000215">
    <property type="entry name" value="Serpin_fam"/>
</dbReference>
<accession>A0A4C1VZK6</accession>
<dbReference type="GO" id="GO:0004867">
    <property type="term" value="F:serine-type endopeptidase inhibitor activity"/>
    <property type="evidence" value="ECO:0007669"/>
    <property type="project" value="UniProtKB-KW"/>
</dbReference>
<comment type="similarity">
    <text evidence="1 4">Belongs to the serpin family.</text>
</comment>
<evidence type="ECO:0000256" key="1">
    <source>
        <dbReference type="ARBA" id="ARBA00009500"/>
    </source>
</evidence>